<reference evidence="4 5" key="1">
    <citation type="journal article" date="2018" name="Front. Microbiol.">
        <title>Genome-Wide Analysis of Corynespora cassiicola Leaf Fall Disease Putative Effectors.</title>
        <authorList>
            <person name="Lopez D."/>
            <person name="Ribeiro S."/>
            <person name="Label P."/>
            <person name="Fumanal B."/>
            <person name="Venisse J.S."/>
            <person name="Kohler A."/>
            <person name="de Oliveira R.R."/>
            <person name="Labutti K."/>
            <person name="Lipzen A."/>
            <person name="Lail K."/>
            <person name="Bauer D."/>
            <person name="Ohm R.A."/>
            <person name="Barry K.W."/>
            <person name="Spatafora J."/>
            <person name="Grigoriev I.V."/>
            <person name="Martin F.M."/>
            <person name="Pujade-Renaud V."/>
        </authorList>
    </citation>
    <scope>NUCLEOTIDE SEQUENCE [LARGE SCALE GENOMIC DNA]</scope>
    <source>
        <strain evidence="4 5">Philippines</strain>
    </source>
</reference>
<dbReference type="InterPro" id="IPR000873">
    <property type="entry name" value="AMP-dep_synth/lig_dom"/>
</dbReference>
<dbReference type="SUPFAM" id="SSF51735">
    <property type="entry name" value="NAD(P)-binding Rossmann-fold domains"/>
    <property type="match status" value="1"/>
</dbReference>
<dbReference type="PROSITE" id="PS00455">
    <property type="entry name" value="AMP_BINDING"/>
    <property type="match status" value="1"/>
</dbReference>
<dbReference type="InterPro" id="IPR051414">
    <property type="entry name" value="Adenylate-forming_Reductase"/>
</dbReference>
<evidence type="ECO:0000259" key="3">
    <source>
        <dbReference type="PROSITE" id="PS50075"/>
    </source>
</evidence>
<accession>A0A2T2P8Y3</accession>
<dbReference type="Gene3D" id="1.10.1200.10">
    <property type="entry name" value="ACP-like"/>
    <property type="match status" value="1"/>
</dbReference>
<dbReference type="Gene3D" id="3.40.50.12780">
    <property type="entry name" value="N-terminal domain of ligase-like"/>
    <property type="match status" value="1"/>
</dbReference>
<evidence type="ECO:0000313" key="4">
    <source>
        <dbReference type="EMBL" id="PSN74036.1"/>
    </source>
</evidence>
<dbReference type="Pfam" id="PF07993">
    <property type="entry name" value="NAD_binding_4"/>
    <property type="match status" value="1"/>
</dbReference>
<dbReference type="Proteomes" id="UP000240883">
    <property type="component" value="Unassembled WGS sequence"/>
</dbReference>
<dbReference type="Pfam" id="PF23562">
    <property type="entry name" value="AMP-binding_C_3"/>
    <property type="match status" value="1"/>
</dbReference>
<evidence type="ECO:0000256" key="2">
    <source>
        <dbReference type="ARBA" id="ARBA00022553"/>
    </source>
</evidence>
<dbReference type="SUPFAM" id="SSF47336">
    <property type="entry name" value="ACP-like"/>
    <property type="match status" value="1"/>
</dbReference>
<dbReference type="InterPro" id="IPR009081">
    <property type="entry name" value="PP-bd_ACP"/>
</dbReference>
<dbReference type="PANTHER" id="PTHR43439:SF2">
    <property type="entry name" value="ENZYME, PUTATIVE (JCVI)-RELATED"/>
    <property type="match status" value="1"/>
</dbReference>
<keyword evidence="2" id="KW-0597">Phosphoprotein</keyword>
<dbReference type="InterPro" id="IPR020845">
    <property type="entry name" value="AMP-binding_CS"/>
</dbReference>
<dbReference type="Pfam" id="PF00550">
    <property type="entry name" value="PP-binding"/>
    <property type="match status" value="1"/>
</dbReference>
<dbReference type="EMBL" id="KZ678128">
    <property type="protein sequence ID" value="PSN74036.1"/>
    <property type="molecule type" value="Genomic_DNA"/>
</dbReference>
<dbReference type="STRING" id="1448308.A0A2T2P8Y3"/>
<dbReference type="InterPro" id="IPR042099">
    <property type="entry name" value="ANL_N_sf"/>
</dbReference>
<dbReference type="PANTHER" id="PTHR43439">
    <property type="entry name" value="PHENYLACETATE-COENZYME A LIGASE"/>
    <property type="match status" value="1"/>
</dbReference>
<dbReference type="Pfam" id="PF00501">
    <property type="entry name" value="AMP-binding"/>
    <property type="match status" value="1"/>
</dbReference>
<dbReference type="InterPro" id="IPR036291">
    <property type="entry name" value="NAD(P)-bd_dom_sf"/>
</dbReference>
<dbReference type="OrthoDB" id="429813at2759"/>
<dbReference type="InterPro" id="IPR013120">
    <property type="entry name" value="FAR_NAD-bd"/>
</dbReference>
<dbReference type="AlphaFoldDB" id="A0A2T2P8Y3"/>
<protein>
    <submittedName>
        <fullName evidence="4">Acetyl-CoA synthetase-like protein</fullName>
    </submittedName>
</protein>
<evidence type="ECO:0000313" key="5">
    <source>
        <dbReference type="Proteomes" id="UP000240883"/>
    </source>
</evidence>
<keyword evidence="1" id="KW-0596">Phosphopantetheine</keyword>
<name>A0A2T2P8Y3_CORCC</name>
<sequence>MSRTITTIEGTAAGTLVPTKSGDEIWTIDELIKRRASELRDSPLLGYPKEGVADYEDHSAVAVDRYVDAAAEILQRRGLKKVDSNLAKAPVVGILSQSGLHFVITLLGLSRLGYAALLLSTRLASPAILRLLELAECNALLTTSDFHPVLEEVKAQRDLTVLEMLQHEDYYGIDAPVFSREYDPERENPKNAVIIHSSGSTGLPKPIYLTHRSCIASFATNLDRRALMTQPLFHSFGFYETFRSIYSGKPMYYFNYSFPLTKQNLTATIAHVKPDLLFCVPYVLKLLGESEEGIKCLADIDLVMYGGSACPDDLGDKLVNNGVNLVANYGATETGRLSTSVRPAGDKAWNYLRILPQVKPYVLMDEIAPGIYECVALDGLKSKSTINSDDPPRSFRTRDLFMRHPNNPDFWKYVSRLDDRLTLVNGEKVLPIPIEGRIRQESLVKESVVFGDGKSVPGVLIIKADSAADMSDEDYLREIWPAVEDANSRAESFSRIPRELIIVLPPDVSYAKTDKGTFIRAQVYDKFKDQIDASYANFESDTGGSLALPLPELKDYLLKRFQEHLGVDLTSTETDFFAFGIDSLQCMQMWSLMKKELDLGGRQAELGQNILYETGNIENLARHLHGLRTGNAEEASDHFQVMNDLISKYSSFNTFPQKERGNEVQVLTGVTGGLGAHLLAQLVKKPNVATVWALVRAPSDHAALERTLKSLSSRDLHLSFEEIRKVIAVPSDLSKPDFGLGAARLEELRSTLTLVIHSAWAVNFNISVQSFEDQHIKAVQNFVNFCQSTTHGSPGRFYFCSSVSSTGGTPRPGIVSESPVKDISHVQGTGYARSKYVAEHIVRNAMKDAGAQARVLRIGQLVGDSRVGEWNTTEGIPLMIQTAVTLGALPALDEEMTWLPVDYAASIIIDLCDVEAAEASAPRKIRSSDPDLVYHVLNPTRFHWTKDMLPALKAAGLEFETLPTDQWMERFRNADRDPQKNPPIKLLDWFESKYGHGATTGNKGPLVYLTEETGKDSPTINKVPDVTDKEYISKVISRLRNHWNV</sequence>
<dbReference type="SUPFAM" id="SSF56801">
    <property type="entry name" value="Acetyl-CoA synthetase-like"/>
    <property type="match status" value="1"/>
</dbReference>
<keyword evidence="5" id="KW-1185">Reference proteome</keyword>
<dbReference type="InterPro" id="IPR036736">
    <property type="entry name" value="ACP-like_sf"/>
</dbReference>
<evidence type="ECO:0000256" key="1">
    <source>
        <dbReference type="ARBA" id="ARBA00022450"/>
    </source>
</evidence>
<gene>
    <name evidence="4" type="ORF">BS50DRAFT_479752</name>
</gene>
<organism evidence="4 5">
    <name type="scientific">Corynespora cassiicola Philippines</name>
    <dbReference type="NCBI Taxonomy" id="1448308"/>
    <lineage>
        <taxon>Eukaryota</taxon>
        <taxon>Fungi</taxon>
        <taxon>Dikarya</taxon>
        <taxon>Ascomycota</taxon>
        <taxon>Pezizomycotina</taxon>
        <taxon>Dothideomycetes</taxon>
        <taxon>Pleosporomycetidae</taxon>
        <taxon>Pleosporales</taxon>
        <taxon>Corynesporascaceae</taxon>
        <taxon>Corynespora</taxon>
    </lineage>
</organism>
<proteinExistence type="predicted"/>
<feature type="domain" description="Carrier" evidence="3">
    <location>
        <begin position="548"/>
        <end position="628"/>
    </location>
</feature>
<dbReference type="PROSITE" id="PS50075">
    <property type="entry name" value="CARRIER"/>
    <property type="match status" value="1"/>
</dbReference>
<dbReference type="Gene3D" id="3.40.50.720">
    <property type="entry name" value="NAD(P)-binding Rossmann-like Domain"/>
    <property type="match status" value="1"/>
</dbReference>